<evidence type="ECO:0000313" key="3">
    <source>
        <dbReference type="Proteomes" id="UP000032522"/>
    </source>
</evidence>
<accession>A0A0D8BWV3</accession>
<keyword evidence="1" id="KW-0812">Transmembrane</keyword>
<name>A0A0D8BWV3_GEOKU</name>
<feature type="transmembrane region" description="Helical" evidence="1">
    <location>
        <begin position="140"/>
        <end position="161"/>
    </location>
</feature>
<protein>
    <submittedName>
        <fullName evidence="2">Putative membrane protein</fullName>
    </submittedName>
</protein>
<feature type="transmembrane region" description="Helical" evidence="1">
    <location>
        <begin position="173"/>
        <end position="192"/>
    </location>
</feature>
<keyword evidence="1" id="KW-0472">Membrane</keyword>
<evidence type="ECO:0000313" key="2">
    <source>
        <dbReference type="EMBL" id="KJE27842.1"/>
    </source>
</evidence>
<feature type="transmembrane region" description="Helical" evidence="1">
    <location>
        <begin position="60"/>
        <end position="78"/>
    </location>
</feature>
<comment type="caution">
    <text evidence="2">The sequence shown here is derived from an EMBL/GenBank/DDBJ whole genome shotgun (WGS) entry which is preliminary data.</text>
</comment>
<proteinExistence type="predicted"/>
<sequence>MKPMDLEFTLIKIDIKRIFITCLLFPLLGTMMSSRSEAFSSQRLSELFARLFGAVTFSNWMYWLMICFGYMVLLQIVWKKRDKYFEHKLFIVLRDTTSYTMARLLAGVLFTLGYVLSVFLIAGGFGLFVAHMAFSFDRSLVLMFVCIAVNLYWHAGLWMLLNVYATHHLANAVILALFFVGVKMPMPFVPLYYSMVDLVRSSSIWWSALIVELLSIIAFGYWTIKRVKNADYI</sequence>
<feature type="transmembrane region" description="Helical" evidence="1">
    <location>
        <begin position="104"/>
        <end position="134"/>
    </location>
</feature>
<dbReference type="EMBL" id="JYBP01000003">
    <property type="protein sequence ID" value="KJE27842.1"/>
    <property type="molecule type" value="Genomic_DNA"/>
</dbReference>
<feature type="transmembrane region" description="Helical" evidence="1">
    <location>
        <begin position="204"/>
        <end position="224"/>
    </location>
</feature>
<dbReference type="PATRIC" id="fig|1462.6.peg.3178"/>
<dbReference type="OrthoDB" id="2972591at2"/>
<dbReference type="RefSeq" id="WP_044732424.1">
    <property type="nucleotide sequence ID" value="NZ_JYBP01000003.1"/>
</dbReference>
<organism evidence="2 3">
    <name type="scientific">Geobacillus kaustophilus</name>
    <dbReference type="NCBI Taxonomy" id="1462"/>
    <lineage>
        <taxon>Bacteria</taxon>
        <taxon>Bacillati</taxon>
        <taxon>Bacillota</taxon>
        <taxon>Bacilli</taxon>
        <taxon>Bacillales</taxon>
        <taxon>Anoxybacillaceae</taxon>
        <taxon>Geobacillus</taxon>
        <taxon>Geobacillus thermoleovorans group</taxon>
    </lineage>
</organism>
<dbReference type="Proteomes" id="UP000032522">
    <property type="component" value="Unassembled WGS sequence"/>
</dbReference>
<dbReference type="AlphaFoldDB" id="A0A0D8BWV3"/>
<reference evidence="2 3" key="1">
    <citation type="submission" date="2015-01" db="EMBL/GenBank/DDBJ databases">
        <authorList>
            <person name="Filippidou S."/>
            <person name="Jeanneret N."/>
            <person name="Russel-Delif L."/>
            <person name="Junier T."/>
            <person name="Wunderlin T."/>
            <person name="Molina V."/>
            <person name="Johnson S.L."/>
            <person name="Davenport K.W."/>
            <person name="Chain P.S."/>
            <person name="Dorador C."/>
            <person name="Junier P."/>
        </authorList>
    </citation>
    <scope>NUCLEOTIDE SEQUENCE [LARGE SCALE GENOMIC DNA]</scope>
    <source>
        <strain evidence="2 3">Et7/4</strain>
    </source>
</reference>
<keyword evidence="1" id="KW-1133">Transmembrane helix</keyword>
<gene>
    <name evidence="2" type="ORF">LG52_2882</name>
</gene>
<evidence type="ECO:0000256" key="1">
    <source>
        <dbReference type="SAM" id="Phobius"/>
    </source>
</evidence>